<dbReference type="Pfam" id="PF00069">
    <property type="entry name" value="Pkinase"/>
    <property type="match status" value="1"/>
</dbReference>
<sequence>MQTAAFSSVETRNVDEAQFIGPWKLGRTLGEGNLAKVKLGIHWETEERVALKMIRNAEMEDECIWNHVLREVMILRKFQHPNILSLYQVLRVPKYTVLALEYMDTDLHSILAKCKRLNESVARRIFQQVVFAVEYCHQNNVSHRDLKLENILLSKDFTVKLSDFSLSNFMYDGTFLRTSCGTPHYAAPEVIQGRYYDGCDVDIWGCGILLYLMLTGEFPFEDVTISNVLSRACKGIYTVPSHVSTSATDLIRRMLTVIPTSRIKIGEIIQHPWFIADRLPSYHLSSHNSFSSPEKQHPVSYYPAELAKLFGSSPNSTFNVQNKVSNPSLEFSYPQFSASTNSDLSSSVETLPFQGIFYAGSIPNSPTKSDTKGASTAATGYSNSSPQSHVSILPTSLPSEHATYMGNTYNFRKLQSPTSTRIRTFRWHFGIQSNKPPRQILLQFCQSLQQLGASFLPYSTEEFLRESKYRIDAKFNSDNFVVYLAFEVFSLGSLANIIDIRFSSNKASPINNPMPCFEVVKRFLQKII</sequence>
<keyword evidence="1" id="KW-0547">Nucleotide-binding</keyword>
<name>A0AAE9W880_9SCHI</name>
<dbReference type="Gene3D" id="3.30.310.80">
    <property type="entry name" value="Kinase associated domain 1, KA1"/>
    <property type="match status" value="1"/>
</dbReference>
<dbReference type="SMART" id="SM00220">
    <property type="entry name" value="S_TKc"/>
    <property type="match status" value="1"/>
</dbReference>
<dbReference type="RefSeq" id="XP_056035446.1">
    <property type="nucleotide sequence ID" value="XM_056180803.1"/>
</dbReference>
<evidence type="ECO:0000313" key="6">
    <source>
        <dbReference type="Proteomes" id="UP001212411"/>
    </source>
</evidence>
<evidence type="ECO:0000256" key="2">
    <source>
        <dbReference type="ARBA" id="ARBA00022840"/>
    </source>
</evidence>
<dbReference type="GO" id="GO:0004674">
    <property type="term" value="F:protein serine/threonine kinase activity"/>
    <property type="evidence" value="ECO:0007669"/>
    <property type="project" value="UniProtKB-KW"/>
</dbReference>
<dbReference type="GO" id="GO:0035556">
    <property type="term" value="P:intracellular signal transduction"/>
    <property type="evidence" value="ECO:0007669"/>
    <property type="project" value="TreeGrafter"/>
</dbReference>
<dbReference type="EMBL" id="CP115611">
    <property type="protein sequence ID" value="WBW71203.1"/>
    <property type="molecule type" value="Genomic_DNA"/>
</dbReference>
<dbReference type="KEGG" id="som:SOMG_02010"/>
<dbReference type="InterPro" id="IPR000719">
    <property type="entry name" value="Prot_kinase_dom"/>
</dbReference>
<feature type="domain" description="Protein kinase" evidence="4">
    <location>
        <begin position="23"/>
        <end position="274"/>
    </location>
</feature>
<reference evidence="5 6" key="1">
    <citation type="journal article" date="2023" name="G3 (Bethesda)">
        <title>A high-quality reference genome for the fission yeast Schizosaccharomyces osmophilus.</title>
        <authorList>
            <person name="Jia G.S."/>
            <person name="Zhang W.C."/>
            <person name="Liang Y."/>
            <person name="Liu X.H."/>
            <person name="Rhind N."/>
            <person name="Pidoux A."/>
            <person name="Brysch-Herzberg M."/>
            <person name="Du L.L."/>
        </authorList>
    </citation>
    <scope>NUCLEOTIDE SEQUENCE [LARGE SCALE GENOMIC DNA]</scope>
    <source>
        <strain evidence="5 6">CBS 15793</strain>
    </source>
</reference>
<evidence type="ECO:0000256" key="3">
    <source>
        <dbReference type="SAM" id="MobiDB-lite"/>
    </source>
</evidence>
<dbReference type="GO" id="GO:0005737">
    <property type="term" value="C:cytoplasm"/>
    <property type="evidence" value="ECO:0007669"/>
    <property type="project" value="TreeGrafter"/>
</dbReference>
<keyword evidence="5" id="KW-0723">Serine/threonine-protein kinase</keyword>
<dbReference type="SUPFAM" id="SSF56112">
    <property type="entry name" value="Protein kinase-like (PK-like)"/>
    <property type="match status" value="1"/>
</dbReference>
<dbReference type="InterPro" id="IPR008271">
    <property type="entry name" value="Ser/Thr_kinase_AS"/>
</dbReference>
<dbReference type="Pfam" id="PF16579">
    <property type="entry name" value="AdenylateSensor"/>
    <property type="match status" value="1"/>
</dbReference>
<evidence type="ECO:0000259" key="4">
    <source>
        <dbReference type="PROSITE" id="PS50011"/>
    </source>
</evidence>
<dbReference type="GO" id="GO:0005524">
    <property type="term" value="F:ATP binding"/>
    <property type="evidence" value="ECO:0007669"/>
    <property type="project" value="UniProtKB-KW"/>
</dbReference>
<keyword evidence="5" id="KW-0808">Transferase</keyword>
<dbReference type="PANTHER" id="PTHR24346">
    <property type="entry name" value="MAP/MICROTUBULE AFFINITY-REGULATING KINASE"/>
    <property type="match status" value="1"/>
</dbReference>
<evidence type="ECO:0000313" key="5">
    <source>
        <dbReference type="EMBL" id="WBW71203.1"/>
    </source>
</evidence>
<dbReference type="FunFam" id="1.10.510.10:FF:000571">
    <property type="entry name" value="Maternal embryonic leucine zipper kinase"/>
    <property type="match status" value="1"/>
</dbReference>
<keyword evidence="5" id="KW-0418">Kinase</keyword>
<accession>A0AAE9W880</accession>
<dbReference type="PROSITE" id="PS50011">
    <property type="entry name" value="PROTEIN_KINASE_DOM"/>
    <property type="match status" value="1"/>
</dbReference>
<dbReference type="InterPro" id="IPR028375">
    <property type="entry name" value="KA1/Ssp2_C"/>
</dbReference>
<dbReference type="AlphaFoldDB" id="A0AAE9W880"/>
<evidence type="ECO:0000256" key="1">
    <source>
        <dbReference type="ARBA" id="ARBA00022741"/>
    </source>
</evidence>
<dbReference type="PANTHER" id="PTHR24346:SF110">
    <property type="entry name" value="NON-SPECIFIC SERINE_THREONINE PROTEIN KINASE"/>
    <property type="match status" value="1"/>
</dbReference>
<organism evidence="5 6">
    <name type="scientific">Schizosaccharomyces osmophilus</name>
    <dbReference type="NCBI Taxonomy" id="2545709"/>
    <lineage>
        <taxon>Eukaryota</taxon>
        <taxon>Fungi</taxon>
        <taxon>Dikarya</taxon>
        <taxon>Ascomycota</taxon>
        <taxon>Taphrinomycotina</taxon>
        <taxon>Schizosaccharomycetes</taxon>
        <taxon>Schizosaccharomycetales</taxon>
        <taxon>Schizosaccharomycetaceae</taxon>
        <taxon>Schizosaccharomyces</taxon>
    </lineage>
</organism>
<dbReference type="InterPro" id="IPR032270">
    <property type="entry name" value="AMPK_C"/>
</dbReference>
<dbReference type="Gene3D" id="1.10.510.10">
    <property type="entry name" value="Transferase(Phosphotransferase) domain 1"/>
    <property type="match status" value="1"/>
</dbReference>
<feature type="region of interest" description="Disordered" evidence="3">
    <location>
        <begin position="364"/>
        <end position="386"/>
    </location>
</feature>
<protein>
    <submittedName>
        <fullName evidence="5">Serine/threonine protein kinase Ppk9</fullName>
    </submittedName>
</protein>
<gene>
    <name evidence="5" type="primary">ppk9</name>
    <name evidence="5" type="ORF">SOMG_02010</name>
</gene>
<dbReference type="SUPFAM" id="SSF103243">
    <property type="entry name" value="KA1-like"/>
    <property type="match status" value="1"/>
</dbReference>
<dbReference type="CDD" id="cd14003">
    <property type="entry name" value="STKc_AMPK-like"/>
    <property type="match status" value="1"/>
</dbReference>
<dbReference type="InterPro" id="IPR011009">
    <property type="entry name" value="Kinase-like_dom_sf"/>
</dbReference>
<keyword evidence="2" id="KW-0067">ATP-binding</keyword>
<dbReference type="GeneID" id="80875492"/>
<dbReference type="Proteomes" id="UP001212411">
    <property type="component" value="Chromosome 1"/>
</dbReference>
<proteinExistence type="predicted"/>
<keyword evidence="6" id="KW-1185">Reference proteome</keyword>
<dbReference type="PROSITE" id="PS00108">
    <property type="entry name" value="PROTEIN_KINASE_ST"/>
    <property type="match status" value="1"/>
</dbReference>